<dbReference type="GO" id="GO:0006811">
    <property type="term" value="P:monoatomic ion transport"/>
    <property type="evidence" value="ECO:0007669"/>
    <property type="project" value="UniProtKB-KW"/>
</dbReference>
<evidence type="ECO:0000256" key="3">
    <source>
        <dbReference type="ARBA" id="ARBA00022449"/>
    </source>
</evidence>
<dbReference type="Proteomes" id="UP000252355">
    <property type="component" value="Unassembled WGS sequence"/>
</dbReference>
<comment type="caution">
    <text evidence="11">The sequence shown here is derived from an EMBL/GenBank/DDBJ whole genome shotgun (WGS) entry which is preliminary data.</text>
</comment>
<evidence type="ECO:0000256" key="1">
    <source>
        <dbReference type="ARBA" id="ARBA00004651"/>
    </source>
</evidence>
<evidence type="ECO:0000256" key="4">
    <source>
        <dbReference type="ARBA" id="ARBA00022475"/>
    </source>
</evidence>
<feature type="transmembrane region" description="Helical" evidence="10">
    <location>
        <begin position="191"/>
        <end position="214"/>
    </location>
</feature>
<dbReference type="InterPro" id="IPR050222">
    <property type="entry name" value="MATE_MdtK"/>
</dbReference>
<keyword evidence="2" id="KW-0813">Transport</keyword>
<dbReference type="EMBL" id="QOQW01000007">
    <property type="protein sequence ID" value="RCK80336.1"/>
    <property type="molecule type" value="Genomic_DNA"/>
</dbReference>
<evidence type="ECO:0000313" key="12">
    <source>
        <dbReference type="Proteomes" id="UP000252355"/>
    </source>
</evidence>
<dbReference type="AlphaFoldDB" id="A0A367ZQL1"/>
<reference evidence="11 12" key="1">
    <citation type="submission" date="2018-05" db="EMBL/GenBank/DDBJ databases">
        <title>A metagenomic window into the 2 km-deep terrestrial subsurface aquifer revealed taxonomically and functionally diverse microbial community comprising novel uncultured bacterial lineages.</title>
        <authorList>
            <person name="Kadnikov V.V."/>
            <person name="Mardanov A.V."/>
            <person name="Beletsky A.V."/>
            <person name="Banks D."/>
            <person name="Pimenov N.V."/>
            <person name="Frank Y.A."/>
            <person name="Karnachuk O.V."/>
            <person name="Ravin N.V."/>
        </authorList>
    </citation>
    <scope>NUCLEOTIDE SEQUENCE [LARGE SCALE GENOMIC DNA]</scope>
    <source>
        <strain evidence="11">BY5</strain>
    </source>
</reference>
<evidence type="ECO:0000256" key="5">
    <source>
        <dbReference type="ARBA" id="ARBA00022692"/>
    </source>
</evidence>
<feature type="transmembrane region" description="Helical" evidence="10">
    <location>
        <begin position="12"/>
        <end position="31"/>
    </location>
</feature>
<keyword evidence="3" id="KW-0050">Antiport</keyword>
<evidence type="ECO:0000256" key="6">
    <source>
        <dbReference type="ARBA" id="ARBA00022989"/>
    </source>
</evidence>
<proteinExistence type="predicted"/>
<sequence length="459" mass="46961">MVKRGRITRDLFELAWPLALQSLAYTLLGMVDRLMVGQLAEAAISGVGLGGQLMTAATTVAAAVAAAAGILAAQARGAKQEEMLRHILGTAVPLGLGLGAVIGGGLAWQAPALVGWLANGEAGATAAAVIYVRRVAWAAPVMLLTFAVTGFLRALGETRSSLVSALVAMVTNTGLNCLLINGWWGFPAWGVAGAAIATAIAQVAGGGVALWYLLGGAPAGERFVWSDLVGWRAVVARQVLALAGPIALDALFWQAAALAYTRVIGLLGERALAAWFIFSGIRGLGYVPLGALGSAAAILAGAAIGAGRPRRATMVVRRAGGLAVMLAWLMDVGYLAAGLWYLPHFKVESEVAAQALLLIRGFTLILPVDALIVILSQALRAGGDGLMVSAITLGSFWLVGVPGAWLVGVQLGLGLCGCLLGVGLECLVKAAGFGLRLRSGQWARRLVAGTRPSLAPGAD</sequence>
<feature type="transmembrane region" description="Helical" evidence="10">
    <location>
        <begin position="284"/>
        <end position="307"/>
    </location>
</feature>
<feature type="transmembrane region" description="Helical" evidence="10">
    <location>
        <begin position="319"/>
        <end position="342"/>
    </location>
</feature>
<dbReference type="PANTHER" id="PTHR43298">
    <property type="entry name" value="MULTIDRUG RESISTANCE PROTEIN NORM-RELATED"/>
    <property type="match status" value="1"/>
</dbReference>
<keyword evidence="5 10" id="KW-0812">Transmembrane</keyword>
<feature type="transmembrane region" description="Helical" evidence="10">
    <location>
        <begin position="411"/>
        <end position="435"/>
    </location>
</feature>
<keyword evidence="4" id="KW-1003">Cell membrane</keyword>
<name>A0A367ZQL1_9BACT</name>
<organism evidence="11 12">
    <name type="scientific">Candidatus Ozemobacter sibiricus</name>
    <dbReference type="NCBI Taxonomy" id="2268124"/>
    <lineage>
        <taxon>Bacteria</taxon>
        <taxon>Candidatus Ozemobacteria</taxon>
        <taxon>Candidatus Ozemobacterales</taxon>
        <taxon>Candidatus Ozemobacteraceae</taxon>
        <taxon>Candidatus Ozemobacter</taxon>
    </lineage>
</organism>
<dbReference type="PANTHER" id="PTHR43298:SF2">
    <property type="entry name" value="FMN_FAD EXPORTER YEEO-RELATED"/>
    <property type="match status" value="1"/>
</dbReference>
<evidence type="ECO:0000256" key="10">
    <source>
        <dbReference type="SAM" id="Phobius"/>
    </source>
</evidence>
<dbReference type="InterPro" id="IPR048279">
    <property type="entry name" value="MdtK-like"/>
</dbReference>
<feature type="transmembrane region" description="Helical" evidence="10">
    <location>
        <begin position="354"/>
        <end position="374"/>
    </location>
</feature>
<feature type="transmembrane region" description="Helical" evidence="10">
    <location>
        <begin position="51"/>
        <end position="75"/>
    </location>
</feature>
<comment type="subcellular location">
    <subcellularLocation>
        <location evidence="1">Cell membrane</location>
        <topology evidence="1">Multi-pass membrane protein</topology>
    </subcellularLocation>
</comment>
<feature type="transmembrane region" description="Helical" evidence="10">
    <location>
        <begin position="234"/>
        <end position="252"/>
    </location>
</feature>
<dbReference type="NCBIfam" id="TIGR00797">
    <property type="entry name" value="matE"/>
    <property type="match status" value="1"/>
</dbReference>
<evidence type="ECO:0000256" key="2">
    <source>
        <dbReference type="ARBA" id="ARBA00022448"/>
    </source>
</evidence>
<feature type="transmembrane region" description="Helical" evidence="10">
    <location>
        <begin position="162"/>
        <end position="184"/>
    </location>
</feature>
<gene>
    <name evidence="11" type="ORF">OZSIB_3518</name>
</gene>
<keyword evidence="6 10" id="KW-1133">Transmembrane helix</keyword>
<evidence type="ECO:0000313" key="11">
    <source>
        <dbReference type="EMBL" id="RCK80336.1"/>
    </source>
</evidence>
<dbReference type="Pfam" id="PF01554">
    <property type="entry name" value="MatE"/>
    <property type="match status" value="2"/>
</dbReference>
<keyword evidence="7" id="KW-0406">Ion transport</keyword>
<dbReference type="GO" id="GO:0005886">
    <property type="term" value="C:plasma membrane"/>
    <property type="evidence" value="ECO:0007669"/>
    <property type="project" value="UniProtKB-SubCell"/>
</dbReference>
<dbReference type="PIRSF" id="PIRSF006603">
    <property type="entry name" value="DinF"/>
    <property type="match status" value="1"/>
</dbReference>
<evidence type="ECO:0000256" key="7">
    <source>
        <dbReference type="ARBA" id="ARBA00023065"/>
    </source>
</evidence>
<evidence type="ECO:0000256" key="9">
    <source>
        <dbReference type="ARBA" id="ARBA00031636"/>
    </source>
</evidence>
<dbReference type="InterPro" id="IPR002528">
    <property type="entry name" value="MATE_fam"/>
</dbReference>
<dbReference type="GO" id="GO:0015297">
    <property type="term" value="F:antiporter activity"/>
    <property type="evidence" value="ECO:0007669"/>
    <property type="project" value="UniProtKB-KW"/>
</dbReference>
<feature type="transmembrane region" description="Helical" evidence="10">
    <location>
        <begin position="87"/>
        <end position="107"/>
    </location>
</feature>
<dbReference type="GO" id="GO:0042910">
    <property type="term" value="F:xenobiotic transmembrane transporter activity"/>
    <property type="evidence" value="ECO:0007669"/>
    <property type="project" value="InterPro"/>
</dbReference>
<accession>A0A367ZQL1</accession>
<evidence type="ECO:0000256" key="8">
    <source>
        <dbReference type="ARBA" id="ARBA00023136"/>
    </source>
</evidence>
<protein>
    <recommendedName>
        <fullName evidence="9">Multidrug-efflux transporter</fullName>
    </recommendedName>
</protein>
<keyword evidence="8 10" id="KW-0472">Membrane</keyword>
<feature type="transmembrane region" description="Helical" evidence="10">
    <location>
        <begin position="386"/>
        <end position="405"/>
    </location>
</feature>
<feature type="transmembrane region" description="Helical" evidence="10">
    <location>
        <begin position="137"/>
        <end position="156"/>
    </location>
</feature>